<organism evidence="1 2">
    <name type="scientific">Sorangium cellulosum So0157-2</name>
    <dbReference type="NCBI Taxonomy" id="1254432"/>
    <lineage>
        <taxon>Bacteria</taxon>
        <taxon>Pseudomonadati</taxon>
        <taxon>Myxococcota</taxon>
        <taxon>Polyangia</taxon>
        <taxon>Polyangiales</taxon>
        <taxon>Polyangiaceae</taxon>
        <taxon>Sorangium</taxon>
    </lineage>
</organism>
<evidence type="ECO:0000313" key="2">
    <source>
        <dbReference type="Proteomes" id="UP000014803"/>
    </source>
</evidence>
<gene>
    <name evidence="1" type="ORF">SCE1572_06380</name>
</gene>
<accession>S4XLV9</accession>
<proteinExistence type="predicted"/>
<dbReference type="EMBL" id="CP003969">
    <property type="protein sequence ID" value="AGP34157.1"/>
    <property type="molecule type" value="Genomic_DNA"/>
</dbReference>
<name>S4XLV9_SORCE</name>
<evidence type="ECO:0000313" key="1">
    <source>
        <dbReference type="EMBL" id="AGP34157.1"/>
    </source>
</evidence>
<reference evidence="1 2" key="1">
    <citation type="journal article" date="2013" name="Sci. Rep.">
        <title>Extraordinary expansion of a Sorangium cellulosum genome from an alkaline milieu.</title>
        <authorList>
            <person name="Han K."/>
            <person name="Li Z.F."/>
            <person name="Peng R."/>
            <person name="Zhu L.P."/>
            <person name="Zhou T."/>
            <person name="Wang L.G."/>
            <person name="Li S.G."/>
            <person name="Zhang X.B."/>
            <person name="Hu W."/>
            <person name="Wu Z.H."/>
            <person name="Qin N."/>
            <person name="Li Y.Z."/>
        </authorList>
    </citation>
    <scope>NUCLEOTIDE SEQUENCE [LARGE SCALE GENOMIC DNA]</scope>
    <source>
        <strain evidence="1 2">So0157-2</strain>
    </source>
</reference>
<dbReference type="HOGENOM" id="CLU_3317135_0_0_7"/>
<dbReference type="KEGG" id="scu:SCE1572_06380"/>
<dbReference type="Proteomes" id="UP000014803">
    <property type="component" value="Chromosome"/>
</dbReference>
<protein>
    <submittedName>
        <fullName evidence="1">Uncharacterized protein</fullName>
    </submittedName>
</protein>
<sequence>MPPRTQMVSPAAAALFALERVANGLSMVPRLESLPSGAT</sequence>
<dbReference type="AlphaFoldDB" id="S4XLV9"/>